<evidence type="ECO:0000313" key="1">
    <source>
        <dbReference type="EMBL" id="GAI17190.1"/>
    </source>
</evidence>
<dbReference type="AlphaFoldDB" id="X1MR71"/>
<name>X1MR71_9ZZZZ</name>
<accession>X1MR71</accession>
<organism evidence="1">
    <name type="scientific">marine sediment metagenome</name>
    <dbReference type="NCBI Taxonomy" id="412755"/>
    <lineage>
        <taxon>unclassified sequences</taxon>
        <taxon>metagenomes</taxon>
        <taxon>ecological metagenomes</taxon>
    </lineage>
</organism>
<feature type="non-terminal residue" evidence="1">
    <location>
        <position position="54"/>
    </location>
</feature>
<protein>
    <submittedName>
        <fullName evidence="1">Uncharacterized protein</fullName>
    </submittedName>
</protein>
<sequence length="54" mass="5997">MPEYEVELTATEGLFEGLAKQNMLFHQCIGELVDNAIAANIGNNPFLVDIIFIE</sequence>
<reference evidence="1" key="1">
    <citation type="journal article" date="2014" name="Front. Microbiol.">
        <title>High frequency of phylogenetically diverse reductive dehalogenase-homologous genes in deep subseafloor sedimentary metagenomes.</title>
        <authorList>
            <person name="Kawai M."/>
            <person name="Futagami T."/>
            <person name="Toyoda A."/>
            <person name="Takaki Y."/>
            <person name="Nishi S."/>
            <person name="Hori S."/>
            <person name="Arai W."/>
            <person name="Tsubouchi T."/>
            <person name="Morono Y."/>
            <person name="Uchiyama I."/>
            <person name="Ito T."/>
            <person name="Fujiyama A."/>
            <person name="Inagaki F."/>
            <person name="Takami H."/>
        </authorList>
    </citation>
    <scope>NUCLEOTIDE SEQUENCE</scope>
    <source>
        <strain evidence="1">Expedition CK06-06</strain>
    </source>
</reference>
<comment type="caution">
    <text evidence="1">The sequence shown here is derived from an EMBL/GenBank/DDBJ whole genome shotgun (WGS) entry which is preliminary data.</text>
</comment>
<gene>
    <name evidence="1" type="ORF">S06H3_16565</name>
</gene>
<proteinExistence type="predicted"/>
<dbReference type="EMBL" id="BARV01008200">
    <property type="protein sequence ID" value="GAI17190.1"/>
    <property type="molecule type" value="Genomic_DNA"/>
</dbReference>